<accession>A0A7R8Z788</accession>
<feature type="region of interest" description="Disordered" evidence="1">
    <location>
        <begin position="216"/>
        <end position="385"/>
    </location>
</feature>
<feature type="compositionally biased region" description="Basic and acidic residues" evidence="1">
    <location>
        <begin position="356"/>
        <end position="385"/>
    </location>
</feature>
<feature type="compositionally biased region" description="Basic and acidic residues" evidence="1">
    <location>
        <begin position="235"/>
        <end position="265"/>
    </location>
</feature>
<feature type="region of interest" description="Disordered" evidence="1">
    <location>
        <begin position="75"/>
        <end position="97"/>
    </location>
</feature>
<gene>
    <name evidence="2" type="ORF">TDIB3V08_LOCUS5171</name>
</gene>
<evidence type="ECO:0000313" key="2">
    <source>
        <dbReference type="EMBL" id="CAD7198897.1"/>
    </source>
</evidence>
<sequence>MFVMFLSVWRGAQDNRPAPRTVDRYLSDFTVDERRAMYDYTVSKTASVSAVKIEDLTSMFHKVDRPRAKTKLERLAEERDAKRKRVSERSRKVHTNRKSRTEILREVIMNQMELYEEWVKHTSENDLLTEDFESRLEPPADKTNGKSEDGGAGRKDEVEEYEGEGKNSEKGRPGPMRAESPWRIIEREGLNPYKKENWDAVREKNARRLEQLQERYRRLTESRSDRYGSSRSGGSRRERSPLSRDRRRSENRSETETHRKREKEERKKRHRSDSASKPGKYRHGDERSNRHRRYGHDDGPRRREHDGEMDHKTDIDRSDYDGSEERGGRESRRGSQHRRVRDDDEKRHKERRRSRERATGRKSRREDSSNRRQDPRFREETVSELLDVKTETRGRKSRSSGFFDLQRELERAPSVFLETPSGAGIYSNPMASLVLTDSSQLTSDSQHLGIYSSPMASLVLTDSSQLTSDSQHIAMSIVKGARVCELCQGLSVPFYSVYSGSCKPDLANALVVLSSTAEDGEIEVRISVG</sequence>
<protein>
    <submittedName>
        <fullName evidence="2">Uncharacterized protein</fullName>
    </submittedName>
</protein>
<name>A0A7R8Z788_TIMDO</name>
<reference evidence="2" key="1">
    <citation type="submission" date="2020-11" db="EMBL/GenBank/DDBJ databases">
        <authorList>
            <person name="Tran Van P."/>
        </authorList>
    </citation>
    <scope>NUCLEOTIDE SEQUENCE</scope>
</reference>
<dbReference type="AlphaFoldDB" id="A0A7R8Z788"/>
<feature type="region of interest" description="Disordered" evidence="1">
    <location>
        <begin position="131"/>
        <end position="200"/>
    </location>
</feature>
<feature type="compositionally biased region" description="Basic and acidic residues" evidence="1">
    <location>
        <begin position="295"/>
        <end position="333"/>
    </location>
</feature>
<feature type="compositionally biased region" description="Basic residues" evidence="1">
    <location>
        <begin position="82"/>
        <end position="97"/>
    </location>
</feature>
<feature type="compositionally biased region" description="Basic and acidic residues" evidence="1">
    <location>
        <begin position="184"/>
        <end position="200"/>
    </location>
</feature>
<feature type="compositionally biased region" description="Basic and acidic residues" evidence="1">
    <location>
        <begin position="132"/>
        <end position="172"/>
    </location>
</feature>
<feature type="compositionally biased region" description="Basic and acidic residues" evidence="1">
    <location>
        <begin position="216"/>
        <end position="228"/>
    </location>
</feature>
<dbReference type="EMBL" id="OA566435">
    <property type="protein sequence ID" value="CAD7198897.1"/>
    <property type="molecule type" value="Genomic_DNA"/>
</dbReference>
<proteinExistence type="predicted"/>
<evidence type="ECO:0000256" key="1">
    <source>
        <dbReference type="SAM" id="MobiDB-lite"/>
    </source>
</evidence>
<organism evidence="2">
    <name type="scientific">Timema douglasi</name>
    <name type="common">Walking stick</name>
    <dbReference type="NCBI Taxonomy" id="61478"/>
    <lineage>
        <taxon>Eukaryota</taxon>
        <taxon>Metazoa</taxon>
        <taxon>Ecdysozoa</taxon>
        <taxon>Arthropoda</taxon>
        <taxon>Hexapoda</taxon>
        <taxon>Insecta</taxon>
        <taxon>Pterygota</taxon>
        <taxon>Neoptera</taxon>
        <taxon>Polyneoptera</taxon>
        <taxon>Phasmatodea</taxon>
        <taxon>Timematodea</taxon>
        <taxon>Timematoidea</taxon>
        <taxon>Timematidae</taxon>
        <taxon>Timema</taxon>
    </lineage>
</organism>